<dbReference type="SUPFAM" id="SSF110581">
    <property type="entry name" value="Indigoidine synthase A-like"/>
    <property type="match status" value="1"/>
</dbReference>
<dbReference type="GO" id="GO:0046113">
    <property type="term" value="P:nucleobase catabolic process"/>
    <property type="evidence" value="ECO:0007669"/>
    <property type="project" value="UniProtKB-UniRule"/>
</dbReference>
<feature type="binding site" evidence="6">
    <location>
        <position position="81"/>
    </location>
    <ligand>
        <name>substrate</name>
    </ligand>
</feature>
<comment type="similarity">
    <text evidence="6">Belongs to the pseudouridine-5'-phosphate glycosidase family.</text>
</comment>
<dbReference type="EMBL" id="PHIG01000048">
    <property type="protein sequence ID" value="PJK28146.1"/>
    <property type="molecule type" value="Genomic_DNA"/>
</dbReference>
<evidence type="ECO:0000256" key="2">
    <source>
        <dbReference type="ARBA" id="ARBA00022801"/>
    </source>
</evidence>
<keyword evidence="1 6" id="KW-0479">Metal-binding</keyword>
<reference evidence="7 8" key="1">
    <citation type="submission" date="2017-11" db="EMBL/GenBank/DDBJ databases">
        <title>Draft genome sequence of Rhizobiales bacterium SY3-13.</title>
        <authorList>
            <person name="Sun C."/>
        </authorList>
    </citation>
    <scope>NUCLEOTIDE SEQUENCE [LARGE SCALE GENOMIC DNA]</scope>
    <source>
        <strain evidence="7 8">SY3-13</strain>
    </source>
</reference>
<evidence type="ECO:0000256" key="1">
    <source>
        <dbReference type="ARBA" id="ARBA00022723"/>
    </source>
</evidence>
<dbReference type="HAMAP" id="MF_01876">
    <property type="entry name" value="PsiMP_glycosidase"/>
    <property type="match status" value="1"/>
</dbReference>
<feature type="binding site" evidence="6">
    <location>
        <begin position="136"/>
        <end position="138"/>
    </location>
    <ligand>
        <name>substrate</name>
    </ligand>
</feature>
<feature type="active site" description="Proton donor" evidence="6">
    <location>
        <position position="21"/>
    </location>
</feature>
<comment type="cofactor">
    <cofactor evidence="6">
        <name>Mn(2+)</name>
        <dbReference type="ChEBI" id="CHEBI:29035"/>
    </cofactor>
    <text evidence="6">Binds 1 Mn(2+) ion per subunit.</text>
</comment>
<name>A0A2M9FXF8_9PROT</name>
<dbReference type="Gene3D" id="3.40.1790.10">
    <property type="entry name" value="Indigoidine synthase domain"/>
    <property type="match status" value="1"/>
</dbReference>
<comment type="caution">
    <text evidence="7">The sequence shown here is derived from an EMBL/GenBank/DDBJ whole genome shotgun (WGS) entry which is preliminary data.</text>
</comment>
<dbReference type="InterPro" id="IPR022830">
    <property type="entry name" value="Indigdn_synthA-like"/>
</dbReference>
<comment type="function">
    <text evidence="6">Catalyzes the reversible cleavage of pseudouridine 5'-phosphate (PsiMP) to ribose 5-phosphate and uracil. Functions biologically in the cleavage direction, as part of a pseudouridine degradation pathway.</text>
</comment>
<keyword evidence="2 6" id="KW-0378">Hydrolase</keyword>
<evidence type="ECO:0000313" key="7">
    <source>
        <dbReference type="EMBL" id="PJK28146.1"/>
    </source>
</evidence>
<evidence type="ECO:0000313" key="8">
    <source>
        <dbReference type="Proteomes" id="UP000229498"/>
    </source>
</evidence>
<evidence type="ECO:0000256" key="5">
    <source>
        <dbReference type="ARBA" id="ARBA00023295"/>
    </source>
</evidence>
<dbReference type="EC" id="4.2.1.70" evidence="6"/>
<evidence type="ECO:0000256" key="6">
    <source>
        <dbReference type="HAMAP-Rule" id="MF_01876"/>
    </source>
</evidence>
<evidence type="ECO:0000256" key="4">
    <source>
        <dbReference type="ARBA" id="ARBA00023239"/>
    </source>
</evidence>
<dbReference type="GO" id="GO:0004730">
    <property type="term" value="F:pseudouridylate synthase activity"/>
    <property type="evidence" value="ECO:0007669"/>
    <property type="project" value="UniProtKB-UniRule"/>
</dbReference>
<gene>
    <name evidence="6" type="primary">psuG</name>
    <name evidence="7" type="ORF">CVT23_19140</name>
</gene>
<dbReference type="Pfam" id="PF04227">
    <property type="entry name" value="Indigoidine_A"/>
    <property type="match status" value="1"/>
</dbReference>
<feature type="binding site" evidence="6">
    <location>
        <position position="134"/>
    </location>
    <ligand>
        <name>Mn(2+)</name>
        <dbReference type="ChEBI" id="CHEBI:29035"/>
    </ligand>
</feature>
<dbReference type="GO" id="GO:0046872">
    <property type="term" value="F:metal ion binding"/>
    <property type="evidence" value="ECO:0007669"/>
    <property type="project" value="UniProtKB-KW"/>
</dbReference>
<dbReference type="PANTHER" id="PTHR42909:SF1">
    <property type="entry name" value="CARBOHYDRATE KINASE PFKB DOMAIN-CONTAINING PROTEIN"/>
    <property type="match status" value="1"/>
</dbReference>
<keyword evidence="8" id="KW-1185">Reference proteome</keyword>
<comment type="catalytic activity">
    <reaction evidence="6">
        <text>D-ribose 5-phosphate + uracil = psi-UMP + H2O</text>
        <dbReference type="Rhea" id="RHEA:18337"/>
        <dbReference type="ChEBI" id="CHEBI:15377"/>
        <dbReference type="ChEBI" id="CHEBI:17568"/>
        <dbReference type="ChEBI" id="CHEBI:58380"/>
        <dbReference type="ChEBI" id="CHEBI:78346"/>
        <dbReference type="EC" id="4.2.1.70"/>
    </reaction>
</comment>
<dbReference type="GO" id="GO:0005737">
    <property type="term" value="C:cytoplasm"/>
    <property type="evidence" value="ECO:0007669"/>
    <property type="project" value="TreeGrafter"/>
</dbReference>
<feature type="binding site" evidence="6">
    <location>
        <position position="101"/>
    </location>
    <ligand>
        <name>substrate</name>
    </ligand>
</feature>
<dbReference type="Proteomes" id="UP000229498">
    <property type="component" value="Unassembled WGS sequence"/>
</dbReference>
<accession>A0A2M9FXF8</accession>
<keyword evidence="5 6" id="KW-0326">Glycosidase</keyword>
<dbReference type="OrthoDB" id="9805870at2"/>
<feature type="active site" description="Nucleophile" evidence="6">
    <location>
        <position position="155"/>
    </location>
</feature>
<keyword evidence="3 6" id="KW-0464">Manganese</keyword>
<dbReference type="InterPro" id="IPR007342">
    <property type="entry name" value="PsuG"/>
</dbReference>
<keyword evidence="4 6" id="KW-0456">Lyase</keyword>
<dbReference type="PANTHER" id="PTHR42909">
    <property type="entry name" value="ZGC:136858"/>
    <property type="match status" value="1"/>
</dbReference>
<organism evidence="7 8">
    <name type="scientific">Minwuia thermotolerans</name>
    <dbReference type="NCBI Taxonomy" id="2056226"/>
    <lineage>
        <taxon>Bacteria</taxon>
        <taxon>Pseudomonadati</taxon>
        <taxon>Pseudomonadota</taxon>
        <taxon>Alphaproteobacteria</taxon>
        <taxon>Minwuiales</taxon>
        <taxon>Minwuiaceae</taxon>
        <taxon>Minwuia</taxon>
    </lineage>
</organism>
<dbReference type="GO" id="GO:0016798">
    <property type="term" value="F:hydrolase activity, acting on glycosyl bonds"/>
    <property type="evidence" value="ECO:0007669"/>
    <property type="project" value="UniProtKB-KW"/>
</dbReference>
<protein>
    <recommendedName>
        <fullName evidence="6">Pseudouridine-5'-phosphate glycosidase</fullName>
        <shortName evidence="6">PsiMP glycosidase</shortName>
        <ecNumber evidence="6">4.2.1.70</ecNumber>
    </recommendedName>
</protein>
<evidence type="ECO:0000256" key="3">
    <source>
        <dbReference type="ARBA" id="ARBA00023211"/>
    </source>
</evidence>
<dbReference type="RefSeq" id="WP_109792872.1">
    <property type="nucleotide sequence ID" value="NZ_PHIG01000048.1"/>
</dbReference>
<sequence>MRLAPEVAEAKACGAPVVALESTIIAHGFPWPDNLELAREMEDAVRAAGAAPATIAILDGEVRIGLAPAEMERLAGGGVAKCALGDVAAAIAAARDGATTVSATAHLARRAGIDVFATGGIGGVHPRTGDDAPDISADLPALGRTCVLIVASGAKSILDLPATLEVLETEGVALAGYGTDIFPAFHTADSGLALRHRVDSPAEAAALLRAQRRVEAPSAVLIANPPPAEFAIARERLDGWIARAGAEAAAAGVSGAGLTPWLLRRLDTLSEGETTRINRALAIANARLGAEIAAAFAAA</sequence>
<comment type="subunit">
    <text evidence="6">Homotrimer.</text>
</comment>
<dbReference type="AlphaFoldDB" id="A0A2M9FXF8"/>
<proteinExistence type="inferred from homology"/>